<keyword evidence="3" id="KW-1185">Reference proteome</keyword>
<keyword evidence="1" id="KW-0472">Membrane</keyword>
<evidence type="ECO:0000313" key="2">
    <source>
        <dbReference type="EMBL" id="KAK9714899.1"/>
    </source>
</evidence>
<accession>A0AAW1KBB9</accession>
<keyword evidence="1" id="KW-0812">Transmembrane</keyword>
<dbReference type="EMBL" id="JBDFQZ010000006">
    <property type="protein sequence ID" value="KAK9714899.1"/>
    <property type="molecule type" value="Genomic_DNA"/>
</dbReference>
<gene>
    <name evidence="2" type="ORF">RND81_06G129100</name>
</gene>
<sequence length="104" mass="11615">MATKISPFSKFISHIFTFLIQLIICKIVASTNIGDMSTIYTLMRGNGTNSTSTISERYYDNTRVLLSDLTSTGPSVSNFNDIPSFFSTSVGQVPYKVWFKPLSR</sequence>
<reference evidence="2" key="1">
    <citation type="submission" date="2024-03" db="EMBL/GenBank/DDBJ databases">
        <title>WGS assembly of Saponaria officinalis var. Norfolk2.</title>
        <authorList>
            <person name="Jenkins J."/>
            <person name="Shu S."/>
            <person name="Grimwood J."/>
            <person name="Barry K."/>
            <person name="Goodstein D."/>
            <person name="Schmutz J."/>
            <person name="Leebens-Mack J."/>
            <person name="Osbourn A."/>
        </authorList>
    </citation>
    <scope>NUCLEOTIDE SEQUENCE [LARGE SCALE GENOMIC DNA]</scope>
    <source>
        <strain evidence="2">JIC</strain>
    </source>
</reference>
<proteinExistence type="predicted"/>
<dbReference type="Proteomes" id="UP001443914">
    <property type="component" value="Unassembled WGS sequence"/>
</dbReference>
<evidence type="ECO:0000256" key="1">
    <source>
        <dbReference type="SAM" id="Phobius"/>
    </source>
</evidence>
<name>A0AAW1KBB9_SAPOF</name>
<organism evidence="2 3">
    <name type="scientific">Saponaria officinalis</name>
    <name type="common">Common soapwort</name>
    <name type="synonym">Lychnis saponaria</name>
    <dbReference type="NCBI Taxonomy" id="3572"/>
    <lineage>
        <taxon>Eukaryota</taxon>
        <taxon>Viridiplantae</taxon>
        <taxon>Streptophyta</taxon>
        <taxon>Embryophyta</taxon>
        <taxon>Tracheophyta</taxon>
        <taxon>Spermatophyta</taxon>
        <taxon>Magnoliopsida</taxon>
        <taxon>eudicotyledons</taxon>
        <taxon>Gunneridae</taxon>
        <taxon>Pentapetalae</taxon>
        <taxon>Caryophyllales</taxon>
        <taxon>Caryophyllaceae</taxon>
        <taxon>Caryophylleae</taxon>
        <taxon>Saponaria</taxon>
    </lineage>
</organism>
<dbReference type="AlphaFoldDB" id="A0AAW1KBB9"/>
<keyword evidence="1" id="KW-1133">Transmembrane helix</keyword>
<comment type="caution">
    <text evidence="2">The sequence shown here is derived from an EMBL/GenBank/DDBJ whole genome shotgun (WGS) entry which is preliminary data.</text>
</comment>
<protein>
    <submittedName>
        <fullName evidence="2">Uncharacterized protein</fullName>
    </submittedName>
</protein>
<feature type="transmembrane region" description="Helical" evidence="1">
    <location>
        <begin position="12"/>
        <end position="34"/>
    </location>
</feature>
<evidence type="ECO:0000313" key="3">
    <source>
        <dbReference type="Proteomes" id="UP001443914"/>
    </source>
</evidence>